<dbReference type="SUPFAM" id="SSF158702">
    <property type="entry name" value="Sec63 N-terminal domain-like"/>
    <property type="match status" value="1"/>
</dbReference>
<evidence type="ECO:0000313" key="13">
    <source>
        <dbReference type="Proteomes" id="UP001174909"/>
    </source>
</evidence>
<dbReference type="InterPro" id="IPR037160">
    <property type="entry name" value="DNA_Pol_thumb_sf"/>
</dbReference>
<dbReference type="InterPro" id="IPR043519">
    <property type="entry name" value="NT_sf"/>
</dbReference>
<dbReference type="FunFam" id="3.20.20.140:FF:000047">
    <property type="entry name" value="PHP domain-containing protein"/>
    <property type="match status" value="1"/>
</dbReference>
<dbReference type="Gene3D" id="1.10.150.20">
    <property type="entry name" value="5' to 3' exonuclease, C-terminal subdomain"/>
    <property type="match status" value="1"/>
</dbReference>
<dbReference type="Pfam" id="PF14520">
    <property type="entry name" value="HHH_5"/>
    <property type="match status" value="1"/>
</dbReference>
<dbReference type="Gene3D" id="1.10.150.110">
    <property type="entry name" value="DNA polymerase beta, N-terminal domain-like"/>
    <property type="match status" value="1"/>
</dbReference>
<keyword evidence="12" id="KW-0378">Hydrolase</keyword>
<comment type="caution">
    <text evidence="12">The sequence shown here is derived from an EMBL/GenBank/DDBJ whole genome shotgun (WGS) entry which is preliminary data.</text>
</comment>
<dbReference type="PANTHER" id="PTHR36928:SF1">
    <property type="entry name" value="PHOSPHATASE YCDX-RELATED"/>
    <property type="match status" value="1"/>
</dbReference>
<dbReference type="Gene3D" id="3.20.20.140">
    <property type="entry name" value="Metal-dependent hydrolases"/>
    <property type="match status" value="1"/>
</dbReference>
<dbReference type="GO" id="GO:0004527">
    <property type="term" value="F:exonuclease activity"/>
    <property type="evidence" value="ECO:0007669"/>
    <property type="project" value="UniProtKB-KW"/>
</dbReference>
<dbReference type="GO" id="GO:0003887">
    <property type="term" value="F:DNA-directed DNA polymerase activity"/>
    <property type="evidence" value="ECO:0007669"/>
    <property type="project" value="UniProtKB-KW"/>
</dbReference>
<keyword evidence="3" id="KW-0237">DNA synthesis</keyword>
<dbReference type="InterPro" id="IPR050243">
    <property type="entry name" value="PHP_phosphatase"/>
</dbReference>
<sequence length="588" mass="65628">MNNAQIAETFENIAGLLEMKGEKVFTIRAYQRAARTIERLPMELQDMLRDEQDLRTIPGIGKAISEKIAEMVETDSLRYYDNLKTEFPDGILEVMQIPGLGPKTVRRLWQDLGVTDIPGLQATIDDGSLASLPRLGKKTAENIARQIQFQRSQSKRMPIARAQPICDRLIGSLQEQCPSIRRIVPGGSLRRFEETIGDIDLVCTADDPSQVLNALVAMPNVADVIGHGDTKASVYLTDGIQVDLRVVNERHFGALLQYFSGNLQHNILLRDRANALNLSLNEYGITDRETGVIEEFPDEETLYNRLGLQYIPPELRQGVGEVKAALENRIPRLVEVSDIRGDLHDHSDWSDGRDPMEAMVLAVKERGLEYLAMTDHSVGRGIANGLSVERLERHMALVRQLECDIGGIRLLCGTEMDIRADGSLDYDDDVLERLDWVIGSIHSGMGQDVATMTERVIKAMRNPHVDVIGHLSTRLVGERQPVEADYEAIFRAAAETGTALEINASPERLDLRDSHAARARELGVPLAISTDAHTIEALNNTRFGVGVARRAWCEPHHILNTLPFGSFLEYLRLPKSKRTEAFARLARE</sequence>
<feature type="domain" description="DNA-directed DNA polymerase X" evidence="11">
    <location>
        <begin position="1"/>
        <end position="317"/>
    </location>
</feature>
<evidence type="ECO:0000256" key="5">
    <source>
        <dbReference type="ARBA" id="ARBA00022695"/>
    </source>
</evidence>
<reference evidence="12" key="1">
    <citation type="submission" date="2023-03" db="EMBL/GenBank/DDBJ databases">
        <authorList>
            <person name="Steffen K."/>
            <person name="Cardenas P."/>
        </authorList>
    </citation>
    <scope>NUCLEOTIDE SEQUENCE</scope>
</reference>
<dbReference type="Gene3D" id="3.30.460.10">
    <property type="entry name" value="Beta Polymerase, domain 2"/>
    <property type="match status" value="1"/>
</dbReference>
<dbReference type="SMART" id="SM00278">
    <property type="entry name" value="HhH1"/>
    <property type="match status" value="3"/>
</dbReference>
<dbReference type="InterPro" id="IPR047967">
    <property type="entry name" value="PolX_PHP"/>
</dbReference>
<evidence type="ECO:0000256" key="8">
    <source>
        <dbReference type="ARBA" id="ARBA00049244"/>
    </source>
</evidence>
<gene>
    <name evidence="12" type="ORF">GBAR_LOCUS10410</name>
</gene>
<keyword evidence="6" id="KW-0235">DNA replication</keyword>
<keyword evidence="4" id="KW-0808">Transferase</keyword>
<feature type="domain" description="Helix-hairpin-helix DNA-binding motif class 1" evidence="9">
    <location>
        <begin position="92"/>
        <end position="111"/>
    </location>
</feature>
<dbReference type="EMBL" id="CASHTH010001587">
    <property type="protein sequence ID" value="CAI8017062.1"/>
    <property type="molecule type" value="Genomic_DNA"/>
</dbReference>
<dbReference type="CDD" id="cd00141">
    <property type="entry name" value="NT_POLXc"/>
    <property type="match status" value="1"/>
</dbReference>
<dbReference type="InterPro" id="IPR004013">
    <property type="entry name" value="PHP_dom"/>
</dbReference>
<protein>
    <recommendedName>
        <fullName evidence="2">DNA-directed DNA polymerase</fullName>
        <ecNumber evidence="2">2.7.7.7</ecNumber>
    </recommendedName>
</protein>
<dbReference type="GO" id="GO:0006281">
    <property type="term" value="P:DNA repair"/>
    <property type="evidence" value="ECO:0007669"/>
    <property type="project" value="InterPro"/>
</dbReference>
<dbReference type="PIRSF" id="PIRSF005047">
    <property type="entry name" value="UCP005047_YshC"/>
    <property type="match status" value="1"/>
</dbReference>
<dbReference type="GO" id="GO:0042578">
    <property type="term" value="F:phosphoric ester hydrolase activity"/>
    <property type="evidence" value="ECO:0007669"/>
    <property type="project" value="TreeGrafter"/>
</dbReference>
<dbReference type="CDD" id="cd07436">
    <property type="entry name" value="PHP_PolX"/>
    <property type="match status" value="1"/>
</dbReference>
<evidence type="ECO:0000256" key="1">
    <source>
        <dbReference type="ARBA" id="ARBA00001946"/>
    </source>
</evidence>
<evidence type="ECO:0000259" key="9">
    <source>
        <dbReference type="SMART" id="SM00278"/>
    </source>
</evidence>
<name>A0AA35RTP7_GEOBA</name>
<organism evidence="12 13">
    <name type="scientific">Geodia barretti</name>
    <name type="common">Barrett's horny sponge</name>
    <dbReference type="NCBI Taxonomy" id="519541"/>
    <lineage>
        <taxon>Eukaryota</taxon>
        <taxon>Metazoa</taxon>
        <taxon>Porifera</taxon>
        <taxon>Demospongiae</taxon>
        <taxon>Heteroscleromorpha</taxon>
        <taxon>Tetractinellida</taxon>
        <taxon>Astrophorina</taxon>
        <taxon>Geodiidae</taxon>
        <taxon>Geodia</taxon>
    </lineage>
</organism>
<dbReference type="PANTHER" id="PTHR36928">
    <property type="entry name" value="PHOSPHATASE YCDX-RELATED"/>
    <property type="match status" value="1"/>
</dbReference>
<dbReference type="InterPro" id="IPR027421">
    <property type="entry name" value="DNA_pol_lamdba_lyase_dom_sf"/>
</dbReference>
<dbReference type="InterPro" id="IPR003583">
    <property type="entry name" value="Hlx-hairpin-Hlx_DNA-bd_motif"/>
</dbReference>
<dbReference type="Pfam" id="PF14791">
    <property type="entry name" value="DNA_pol_B_thumb"/>
    <property type="match status" value="1"/>
</dbReference>
<evidence type="ECO:0000313" key="12">
    <source>
        <dbReference type="EMBL" id="CAI8017062.1"/>
    </source>
</evidence>
<dbReference type="NCBIfam" id="NF006375">
    <property type="entry name" value="PRK08609.1"/>
    <property type="match status" value="1"/>
</dbReference>
<dbReference type="SUPFAM" id="SSF47802">
    <property type="entry name" value="DNA polymerase beta, N-terminal domain-like"/>
    <property type="match status" value="1"/>
</dbReference>
<dbReference type="InterPro" id="IPR029398">
    <property type="entry name" value="PolB_thumb"/>
</dbReference>
<dbReference type="SUPFAM" id="SSF89550">
    <property type="entry name" value="PHP domain-like"/>
    <property type="match status" value="1"/>
</dbReference>
<evidence type="ECO:0000256" key="4">
    <source>
        <dbReference type="ARBA" id="ARBA00022679"/>
    </source>
</evidence>
<keyword evidence="13" id="KW-1185">Reference proteome</keyword>
<dbReference type="GO" id="GO:0003677">
    <property type="term" value="F:DNA binding"/>
    <property type="evidence" value="ECO:0007669"/>
    <property type="project" value="InterPro"/>
</dbReference>
<evidence type="ECO:0000259" key="11">
    <source>
        <dbReference type="SMART" id="SM00483"/>
    </source>
</evidence>
<proteinExistence type="predicted"/>
<dbReference type="GO" id="GO:0008270">
    <property type="term" value="F:zinc ion binding"/>
    <property type="evidence" value="ECO:0007669"/>
    <property type="project" value="TreeGrafter"/>
</dbReference>
<dbReference type="InterPro" id="IPR010996">
    <property type="entry name" value="HHH_MUS81"/>
</dbReference>
<evidence type="ECO:0000256" key="7">
    <source>
        <dbReference type="ARBA" id="ARBA00022932"/>
    </source>
</evidence>
<feature type="domain" description="Helix-hairpin-helix DNA-binding motif class 1" evidence="9">
    <location>
        <begin position="127"/>
        <end position="146"/>
    </location>
</feature>
<dbReference type="InterPro" id="IPR003141">
    <property type="entry name" value="Pol/His_phosphatase_N"/>
</dbReference>
<keyword evidence="12" id="KW-0269">Exonuclease</keyword>
<dbReference type="Proteomes" id="UP001174909">
    <property type="component" value="Unassembled WGS sequence"/>
</dbReference>
<keyword evidence="12" id="KW-0540">Nuclease</keyword>
<dbReference type="InterPro" id="IPR002054">
    <property type="entry name" value="DNA-dir_DNA_pol_X"/>
</dbReference>
<dbReference type="SMART" id="SM00483">
    <property type="entry name" value="POLXc"/>
    <property type="match status" value="1"/>
</dbReference>
<feature type="domain" description="Helix-hairpin-helix DNA-binding motif class 1" evidence="9">
    <location>
        <begin position="52"/>
        <end position="71"/>
    </location>
</feature>
<dbReference type="Pfam" id="PF02811">
    <property type="entry name" value="PHP"/>
    <property type="match status" value="1"/>
</dbReference>
<evidence type="ECO:0000259" key="10">
    <source>
        <dbReference type="SMART" id="SM00481"/>
    </source>
</evidence>
<evidence type="ECO:0000256" key="2">
    <source>
        <dbReference type="ARBA" id="ARBA00012417"/>
    </source>
</evidence>
<dbReference type="EC" id="2.7.7.7" evidence="2"/>
<dbReference type="InterPro" id="IPR022311">
    <property type="entry name" value="PolX-like"/>
</dbReference>
<dbReference type="Gene3D" id="3.30.210.10">
    <property type="entry name" value="DNA polymerase, thumb domain"/>
    <property type="match status" value="1"/>
</dbReference>
<dbReference type="SMART" id="SM00481">
    <property type="entry name" value="POLIIIAc"/>
    <property type="match status" value="1"/>
</dbReference>
<dbReference type="Pfam" id="PF14716">
    <property type="entry name" value="HHH_8"/>
    <property type="match status" value="1"/>
</dbReference>
<evidence type="ECO:0000256" key="6">
    <source>
        <dbReference type="ARBA" id="ARBA00022705"/>
    </source>
</evidence>
<dbReference type="InterPro" id="IPR016195">
    <property type="entry name" value="Pol/histidinol_Pase-like"/>
</dbReference>
<dbReference type="AlphaFoldDB" id="A0AA35RTP7"/>
<keyword evidence="7" id="KW-0239">DNA-directed DNA polymerase</keyword>
<evidence type="ECO:0000256" key="3">
    <source>
        <dbReference type="ARBA" id="ARBA00022634"/>
    </source>
</evidence>
<dbReference type="SUPFAM" id="SSF81301">
    <property type="entry name" value="Nucleotidyltransferase"/>
    <property type="match status" value="1"/>
</dbReference>
<keyword evidence="5" id="KW-0548">Nucleotidyltransferase</keyword>
<accession>A0AA35RTP7</accession>
<feature type="domain" description="Polymerase/histidinol phosphatase N-terminal" evidence="10">
    <location>
        <begin position="341"/>
        <end position="420"/>
    </location>
</feature>
<dbReference type="GO" id="GO:0005829">
    <property type="term" value="C:cytosol"/>
    <property type="evidence" value="ECO:0007669"/>
    <property type="project" value="TreeGrafter"/>
</dbReference>
<comment type="catalytic activity">
    <reaction evidence="8">
        <text>DNA(n) + a 2'-deoxyribonucleoside 5'-triphosphate = DNA(n+1) + diphosphate</text>
        <dbReference type="Rhea" id="RHEA:22508"/>
        <dbReference type="Rhea" id="RHEA-COMP:17339"/>
        <dbReference type="Rhea" id="RHEA-COMP:17340"/>
        <dbReference type="ChEBI" id="CHEBI:33019"/>
        <dbReference type="ChEBI" id="CHEBI:61560"/>
        <dbReference type="ChEBI" id="CHEBI:173112"/>
        <dbReference type="EC" id="2.7.7.7"/>
    </reaction>
</comment>
<comment type="cofactor">
    <cofactor evidence="1">
        <name>Mg(2+)</name>
        <dbReference type="ChEBI" id="CHEBI:18420"/>
    </cofactor>
</comment>